<comment type="caution">
    <text evidence="5">The sequence shown here is derived from an EMBL/GenBank/DDBJ whole genome shotgun (WGS) entry which is preliminary data.</text>
</comment>
<evidence type="ECO:0000256" key="1">
    <source>
        <dbReference type="ARBA" id="ARBA00023239"/>
    </source>
</evidence>
<dbReference type="EC" id="4.3.2.2" evidence="2 3"/>
<dbReference type="UniPathway" id="UPA00075">
    <property type="reaction ID" value="UER00336"/>
</dbReference>
<dbReference type="Gene3D" id="1.10.40.30">
    <property type="entry name" value="Fumarase/aspartase (C-terminal domain)"/>
    <property type="match status" value="1"/>
</dbReference>
<proteinExistence type="inferred from homology"/>
<dbReference type="GO" id="GO:0004018">
    <property type="term" value="F:N6-(1,2-dicarboxyethyl)AMP AMP-lyase (fumarate-forming) activity"/>
    <property type="evidence" value="ECO:0007669"/>
    <property type="project" value="UniProtKB-UniRule"/>
</dbReference>
<dbReference type="PANTHER" id="PTHR43172:SF1">
    <property type="entry name" value="ADENYLOSUCCINATE LYASE"/>
    <property type="match status" value="1"/>
</dbReference>
<dbReference type="EMBL" id="NRJG01000022">
    <property type="protein sequence ID" value="RIY39976.1"/>
    <property type="molecule type" value="Genomic_DNA"/>
</dbReference>
<name>A0A3A1YR68_9GAMM</name>
<dbReference type="InterPro" id="IPR020557">
    <property type="entry name" value="Fumarate_lyase_CS"/>
</dbReference>
<dbReference type="PANTHER" id="PTHR43172">
    <property type="entry name" value="ADENYLOSUCCINATE LYASE"/>
    <property type="match status" value="1"/>
</dbReference>
<dbReference type="Gene3D" id="1.20.200.10">
    <property type="entry name" value="Fumarase/aspartase (Central domain)"/>
    <property type="match status" value="1"/>
</dbReference>
<gene>
    <name evidence="5" type="ORF">CKF58_01330</name>
</gene>
<dbReference type="GO" id="GO:0005829">
    <property type="term" value="C:cytosol"/>
    <property type="evidence" value="ECO:0007669"/>
    <property type="project" value="TreeGrafter"/>
</dbReference>
<accession>A0A3A1YR68</accession>
<dbReference type="Gene3D" id="1.10.275.60">
    <property type="match status" value="1"/>
</dbReference>
<dbReference type="NCBIfam" id="TIGR00928">
    <property type="entry name" value="purB"/>
    <property type="match status" value="1"/>
</dbReference>
<organism evidence="5 6">
    <name type="scientific">Psittacicella hinzii</name>
    <dbReference type="NCBI Taxonomy" id="2028575"/>
    <lineage>
        <taxon>Bacteria</taxon>
        <taxon>Pseudomonadati</taxon>
        <taxon>Pseudomonadota</taxon>
        <taxon>Gammaproteobacteria</taxon>
        <taxon>Pasteurellales</taxon>
        <taxon>Psittacicellaceae</taxon>
        <taxon>Psittacicella</taxon>
    </lineage>
</organism>
<keyword evidence="1 3" id="KW-0456">Lyase</keyword>
<dbReference type="Pfam" id="PF00206">
    <property type="entry name" value="Lyase_1"/>
    <property type="match status" value="1"/>
</dbReference>
<dbReference type="InterPro" id="IPR004769">
    <property type="entry name" value="Pur_lyase"/>
</dbReference>
<dbReference type="PROSITE" id="PS00163">
    <property type="entry name" value="FUMARATE_LYASES"/>
    <property type="match status" value="1"/>
</dbReference>
<keyword evidence="3" id="KW-0658">Purine biosynthesis</keyword>
<dbReference type="GO" id="GO:0044208">
    <property type="term" value="P:'de novo' AMP biosynthetic process"/>
    <property type="evidence" value="ECO:0007669"/>
    <property type="project" value="UniProtKB-UniPathway"/>
</dbReference>
<dbReference type="OrthoDB" id="9768878at2"/>
<dbReference type="GO" id="GO:0070626">
    <property type="term" value="F:(S)-2-(5-amino-1-(5-phospho-D-ribosyl)imidazole-4-carboxamido) succinate lyase (fumarate-forming) activity"/>
    <property type="evidence" value="ECO:0007669"/>
    <property type="project" value="TreeGrafter"/>
</dbReference>
<keyword evidence="6" id="KW-1185">Reference proteome</keyword>
<dbReference type="Pfam" id="PF10397">
    <property type="entry name" value="ADSL_C"/>
    <property type="match status" value="1"/>
</dbReference>
<dbReference type="Proteomes" id="UP000265916">
    <property type="component" value="Unassembled WGS sequence"/>
</dbReference>
<evidence type="ECO:0000313" key="5">
    <source>
        <dbReference type="EMBL" id="RIY39976.1"/>
    </source>
</evidence>
<protein>
    <recommendedName>
        <fullName evidence="2 3">Adenylosuccinate lyase</fullName>
        <shortName evidence="3">ASL</shortName>
        <ecNumber evidence="2 3">4.3.2.2</ecNumber>
    </recommendedName>
    <alternativeName>
        <fullName evidence="3">Adenylosuccinase</fullName>
    </alternativeName>
</protein>
<comment type="similarity">
    <text evidence="3">Belongs to the lyase 1 family. Adenylosuccinate lyase subfamily.</text>
</comment>
<evidence type="ECO:0000259" key="4">
    <source>
        <dbReference type="SMART" id="SM00998"/>
    </source>
</evidence>
<dbReference type="RefSeq" id="WP_119530192.1">
    <property type="nucleotide sequence ID" value="NZ_JBHSSP010000010.1"/>
</dbReference>
<dbReference type="PRINTS" id="PR00149">
    <property type="entry name" value="FUMRATELYASE"/>
</dbReference>
<dbReference type="GO" id="GO:0006189">
    <property type="term" value="P:'de novo' IMP biosynthetic process"/>
    <property type="evidence" value="ECO:0007669"/>
    <property type="project" value="UniProtKB-UniPathway"/>
</dbReference>
<dbReference type="InterPro" id="IPR008948">
    <property type="entry name" value="L-Aspartase-like"/>
</dbReference>
<evidence type="ECO:0000256" key="3">
    <source>
        <dbReference type="RuleBase" id="RU361172"/>
    </source>
</evidence>
<dbReference type="CDD" id="cd03302">
    <property type="entry name" value="Adenylsuccinate_lyase_2"/>
    <property type="match status" value="1"/>
</dbReference>
<comment type="catalytic activity">
    <reaction evidence="3">
        <text>N(6)-(1,2-dicarboxyethyl)-AMP = fumarate + AMP</text>
        <dbReference type="Rhea" id="RHEA:16853"/>
        <dbReference type="ChEBI" id="CHEBI:29806"/>
        <dbReference type="ChEBI" id="CHEBI:57567"/>
        <dbReference type="ChEBI" id="CHEBI:456215"/>
        <dbReference type="EC" id="4.3.2.2"/>
    </reaction>
</comment>
<feature type="domain" description="Adenylosuccinate lyase C-terminal" evidence="4">
    <location>
        <begin position="383"/>
        <end position="467"/>
    </location>
</feature>
<dbReference type="InterPro" id="IPR000362">
    <property type="entry name" value="Fumarate_lyase_fam"/>
</dbReference>
<sequence length="491" mass="56236">MQLEDYPSYNPESPTNHYDYPLCSRYASEQMKHIFSPNFKFSTWRKLWVILAKAEKQLGLDFITEQQIKELEDNIYNIDFAKAHQYEVQLKHDVMAHVHAYGDVAPNARKIIHLGVTSAYVGDNTDLIQIKEGLLLVKRRLVTLIKTLANFADKYKDLPTLGYTHFQAAQLTTVGKRATLWLKSFMFDLAEVEHRLETLEFRGVKGTTGTAASFKELFGDDFSKVQALDNLVTQMAGFKQKQEVSGQTYDRKQDTFVLQTLADIASSAHKFTNDFRLLQHLKELEEPFGKKQIGSSAMAYKRNPMRCERISALAKFVLSLEINGHLVHSTQWFERTLDDSANKRLSYPQAFLAVDAMLLVLQNIAEGIVVYEKMITRNVMRELPFMATEDIIMDAVKKGMDRQEVHEIIRELSMEQARLVKQEGQDNRLIEAIIADGRLPISAHEIKDLLQPSNYIGFAPQQVSAYLEQVINPMLERNAAFILENKTEFSV</sequence>
<dbReference type="UniPathway" id="UPA00074">
    <property type="reaction ID" value="UER00132"/>
</dbReference>
<dbReference type="InterPro" id="IPR019468">
    <property type="entry name" value="AdenyloSucc_lyase_C"/>
</dbReference>
<dbReference type="SMART" id="SM00998">
    <property type="entry name" value="ADSL_C"/>
    <property type="match status" value="1"/>
</dbReference>
<comment type="catalytic activity">
    <reaction evidence="3">
        <text>(2S)-2-[5-amino-1-(5-phospho-beta-D-ribosyl)imidazole-4-carboxamido]succinate = 5-amino-1-(5-phospho-beta-D-ribosyl)imidazole-4-carboxamide + fumarate</text>
        <dbReference type="Rhea" id="RHEA:23920"/>
        <dbReference type="ChEBI" id="CHEBI:29806"/>
        <dbReference type="ChEBI" id="CHEBI:58443"/>
        <dbReference type="ChEBI" id="CHEBI:58475"/>
        <dbReference type="EC" id="4.3.2.2"/>
    </reaction>
</comment>
<dbReference type="InterPro" id="IPR022761">
    <property type="entry name" value="Fumarate_lyase_N"/>
</dbReference>
<comment type="pathway">
    <text evidence="3">Purine metabolism; AMP biosynthesis via de novo pathway; AMP from IMP: step 2/2.</text>
</comment>
<reference evidence="5 6" key="1">
    <citation type="submission" date="2017-08" db="EMBL/GenBank/DDBJ databases">
        <title>Reclassification of Bisgaard taxon 37 and 44.</title>
        <authorList>
            <person name="Christensen H."/>
        </authorList>
    </citation>
    <scope>NUCLEOTIDE SEQUENCE [LARGE SCALE GENOMIC DNA]</scope>
    <source>
        <strain evidence="5 6">111</strain>
    </source>
</reference>
<comment type="pathway">
    <text evidence="3">Purine metabolism; IMP biosynthesis via de novo pathway; 5-amino-1-(5-phospho-D-ribosyl)imidazole-4-carboxamide from 5-amino-1-(5-phospho-D-ribosyl)imidazole-4-carboxylate: step 2/2.</text>
</comment>
<evidence type="ECO:0000256" key="2">
    <source>
        <dbReference type="NCBIfam" id="TIGR00928"/>
    </source>
</evidence>
<dbReference type="AlphaFoldDB" id="A0A3A1YR68"/>
<evidence type="ECO:0000313" key="6">
    <source>
        <dbReference type="Proteomes" id="UP000265916"/>
    </source>
</evidence>
<dbReference type="SUPFAM" id="SSF48557">
    <property type="entry name" value="L-aspartase-like"/>
    <property type="match status" value="1"/>
</dbReference>